<dbReference type="Proteomes" id="UP000789405">
    <property type="component" value="Unassembled WGS sequence"/>
</dbReference>
<feature type="compositionally biased region" description="Basic and acidic residues" evidence="1">
    <location>
        <begin position="201"/>
        <end position="212"/>
    </location>
</feature>
<name>A0A9N9JXV4_9GLOM</name>
<sequence>YQLKLQETFEDQRDLVKISILPRITNALDKTTFPVVDGIIYKILYQLHRHQRDKFITEQKPAIVVDKYKRRKHNNRRVDSVHKISYYHLSEVNDKLIRKIAKKDLMKLQTSNRYHSPEISETDEESVKRKIIVYDLKWRSQALKELLKNYVDKINDKTVKVKISRIRSHGPGFASENKPPINVPKWMLAKYETETIEEENEVNKEDEVKSEGEVNEEENEVDEEENEVDEEENEDDENDEGEAL</sequence>
<accession>A0A9N9JXV4</accession>
<organism evidence="2 3">
    <name type="scientific">Dentiscutata erythropus</name>
    <dbReference type="NCBI Taxonomy" id="1348616"/>
    <lineage>
        <taxon>Eukaryota</taxon>
        <taxon>Fungi</taxon>
        <taxon>Fungi incertae sedis</taxon>
        <taxon>Mucoromycota</taxon>
        <taxon>Glomeromycotina</taxon>
        <taxon>Glomeromycetes</taxon>
        <taxon>Diversisporales</taxon>
        <taxon>Gigasporaceae</taxon>
        <taxon>Dentiscutata</taxon>
    </lineage>
</organism>
<feature type="region of interest" description="Disordered" evidence="1">
    <location>
        <begin position="194"/>
        <end position="244"/>
    </location>
</feature>
<evidence type="ECO:0000313" key="2">
    <source>
        <dbReference type="EMBL" id="CAG8799368.1"/>
    </source>
</evidence>
<reference evidence="2" key="1">
    <citation type="submission" date="2021-06" db="EMBL/GenBank/DDBJ databases">
        <authorList>
            <person name="Kallberg Y."/>
            <person name="Tangrot J."/>
            <person name="Rosling A."/>
        </authorList>
    </citation>
    <scope>NUCLEOTIDE SEQUENCE</scope>
    <source>
        <strain evidence="2">MA453B</strain>
    </source>
</reference>
<dbReference type="AlphaFoldDB" id="A0A9N9JXV4"/>
<keyword evidence="3" id="KW-1185">Reference proteome</keyword>
<comment type="caution">
    <text evidence="2">The sequence shown here is derived from an EMBL/GenBank/DDBJ whole genome shotgun (WGS) entry which is preliminary data.</text>
</comment>
<dbReference type="OrthoDB" id="2422163at2759"/>
<proteinExistence type="predicted"/>
<dbReference type="EMBL" id="CAJVPY010033834">
    <property type="protein sequence ID" value="CAG8799368.1"/>
    <property type="molecule type" value="Genomic_DNA"/>
</dbReference>
<protein>
    <submittedName>
        <fullName evidence="2">1263_t:CDS:1</fullName>
    </submittedName>
</protein>
<feature type="compositionally biased region" description="Acidic residues" evidence="1">
    <location>
        <begin position="213"/>
        <end position="244"/>
    </location>
</feature>
<feature type="non-terminal residue" evidence="2">
    <location>
        <position position="1"/>
    </location>
</feature>
<gene>
    <name evidence="2" type="ORF">DERYTH_LOCUS23054</name>
</gene>
<evidence type="ECO:0000256" key="1">
    <source>
        <dbReference type="SAM" id="MobiDB-lite"/>
    </source>
</evidence>
<evidence type="ECO:0000313" key="3">
    <source>
        <dbReference type="Proteomes" id="UP000789405"/>
    </source>
</evidence>